<dbReference type="Pfam" id="PF00535">
    <property type="entry name" value="Glycos_transf_2"/>
    <property type="match status" value="1"/>
</dbReference>
<protein>
    <recommendedName>
        <fullName evidence="1">Glycosyltransferase 2-like domain-containing protein</fullName>
    </recommendedName>
</protein>
<dbReference type="AlphaFoldDB" id="A0AA37T4X1"/>
<name>A0AA37T4X1_9GAMM</name>
<reference evidence="2 3" key="1">
    <citation type="journal article" date="2014" name="Int. J. Syst. Evol. Microbiol.">
        <title>Complete genome sequence of Corynebacterium casei LMG S-19264T (=DSM 44701T), isolated from a smear-ripened cheese.</title>
        <authorList>
            <consortium name="US DOE Joint Genome Institute (JGI-PGF)"/>
            <person name="Walter F."/>
            <person name="Albersmeier A."/>
            <person name="Kalinowski J."/>
            <person name="Ruckert C."/>
        </authorList>
    </citation>
    <scope>NUCLEOTIDE SEQUENCE [LARGE SCALE GENOMIC DNA]</scope>
    <source>
        <strain evidence="2 3">NBRC 110095</strain>
    </source>
</reference>
<dbReference type="CDD" id="cd06433">
    <property type="entry name" value="GT_2_WfgS_like"/>
    <property type="match status" value="1"/>
</dbReference>
<gene>
    <name evidence="2" type="ORF">GCM10007877_26890</name>
</gene>
<proteinExistence type="predicted"/>
<dbReference type="PANTHER" id="PTHR43685">
    <property type="entry name" value="GLYCOSYLTRANSFERASE"/>
    <property type="match status" value="1"/>
</dbReference>
<dbReference type="EMBL" id="BSPD01000064">
    <property type="protein sequence ID" value="GLS26970.1"/>
    <property type="molecule type" value="Genomic_DNA"/>
</dbReference>
<evidence type="ECO:0000259" key="1">
    <source>
        <dbReference type="Pfam" id="PF00535"/>
    </source>
</evidence>
<dbReference type="RefSeq" id="WP_232594423.1">
    <property type="nucleotide sequence ID" value="NZ_BSPD01000064.1"/>
</dbReference>
<dbReference type="InterPro" id="IPR001173">
    <property type="entry name" value="Glyco_trans_2-like"/>
</dbReference>
<dbReference type="Proteomes" id="UP001156870">
    <property type="component" value="Unassembled WGS sequence"/>
</dbReference>
<keyword evidence="3" id="KW-1185">Reference proteome</keyword>
<dbReference type="InterPro" id="IPR050834">
    <property type="entry name" value="Glycosyltransf_2"/>
</dbReference>
<dbReference type="Gene3D" id="3.90.550.10">
    <property type="entry name" value="Spore Coat Polysaccharide Biosynthesis Protein SpsA, Chain A"/>
    <property type="match status" value="1"/>
</dbReference>
<comment type="caution">
    <text evidence="2">The sequence shown here is derived from an EMBL/GenBank/DDBJ whole genome shotgun (WGS) entry which is preliminary data.</text>
</comment>
<organism evidence="2 3">
    <name type="scientific">Marinibactrum halimedae</name>
    <dbReference type="NCBI Taxonomy" id="1444977"/>
    <lineage>
        <taxon>Bacteria</taxon>
        <taxon>Pseudomonadati</taxon>
        <taxon>Pseudomonadota</taxon>
        <taxon>Gammaproteobacteria</taxon>
        <taxon>Cellvibrionales</taxon>
        <taxon>Cellvibrionaceae</taxon>
        <taxon>Marinibactrum</taxon>
    </lineage>
</organism>
<evidence type="ECO:0000313" key="2">
    <source>
        <dbReference type="EMBL" id="GLS26970.1"/>
    </source>
</evidence>
<sequence>MKPAYSFILPVLNNCDGFTQAIQSILAQSDELLEIIVIDGGSEDGTLEAIQSFKENIKYRESGKDSGIADAFNRGIKKASGDVIGILNSDDILETDALNKLSQAINTNSQAEIYCGATRYFDPVRNTSYIRKPNISRMKWRMSVFHPSMFVRRSCYDRIGLYDESYTHAMDSEWCHRALAQGAEFFEIPEVMTTMSLGGVSDVEYTISLSQYRDSVIKHGLATPFAAHGYFQFYRLIKGLMRMPFMHPIKRVRDRLISG</sequence>
<feature type="domain" description="Glycosyltransferase 2-like" evidence="1">
    <location>
        <begin position="6"/>
        <end position="133"/>
    </location>
</feature>
<accession>A0AA37T4X1</accession>
<dbReference type="PANTHER" id="PTHR43685:SF2">
    <property type="entry name" value="GLYCOSYLTRANSFERASE 2-LIKE DOMAIN-CONTAINING PROTEIN"/>
    <property type="match status" value="1"/>
</dbReference>
<dbReference type="SUPFAM" id="SSF53448">
    <property type="entry name" value="Nucleotide-diphospho-sugar transferases"/>
    <property type="match status" value="1"/>
</dbReference>
<dbReference type="InterPro" id="IPR029044">
    <property type="entry name" value="Nucleotide-diphossugar_trans"/>
</dbReference>
<evidence type="ECO:0000313" key="3">
    <source>
        <dbReference type="Proteomes" id="UP001156870"/>
    </source>
</evidence>